<reference evidence="3" key="2">
    <citation type="journal article" date="2007" name="Science">
        <title>Draft genome sequence of the sexually transmitted pathogen Trichomonas vaginalis.</title>
        <authorList>
            <person name="Carlton J.M."/>
            <person name="Hirt R.P."/>
            <person name="Silva J.C."/>
            <person name="Delcher A.L."/>
            <person name="Schatz M."/>
            <person name="Zhao Q."/>
            <person name="Wortman J.R."/>
            <person name="Bidwell S.L."/>
            <person name="Alsmark U.C.M."/>
            <person name="Besteiro S."/>
            <person name="Sicheritz-Ponten T."/>
            <person name="Noel C.J."/>
            <person name="Dacks J.B."/>
            <person name="Foster P.G."/>
            <person name="Simillion C."/>
            <person name="Van de Peer Y."/>
            <person name="Miranda-Saavedra D."/>
            <person name="Barton G.J."/>
            <person name="Westrop G.D."/>
            <person name="Mueller S."/>
            <person name="Dessi D."/>
            <person name="Fiori P.L."/>
            <person name="Ren Q."/>
            <person name="Paulsen I."/>
            <person name="Zhang H."/>
            <person name="Bastida-Corcuera F.D."/>
            <person name="Simoes-Barbosa A."/>
            <person name="Brown M.T."/>
            <person name="Hayes R.D."/>
            <person name="Mukherjee M."/>
            <person name="Okumura C.Y."/>
            <person name="Schneider R."/>
            <person name="Smith A.J."/>
            <person name="Vanacova S."/>
            <person name="Villalvazo M."/>
            <person name="Haas B.J."/>
            <person name="Pertea M."/>
            <person name="Feldblyum T.V."/>
            <person name="Utterback T.R."/>
            <person name="Shu C.L."/>
            <person name="Osoegawa K."/>
            <person name="de Jong P.J."/>
            <person name="Hrdy I."/>
            <person name="Horvathova L."/>
            <person name="Zubacova Z."/>
            <person name="Dolezal P."/>
            <person name="Malik S.B."/>
            <person name="Logsdon J.M. Jr."/>
            <person name="Henze K."/>
            <person name="Gupta A."/>
            <person name="Wang C.C."/>
            <person name="Dunne R.L."/>
            <person name="Upcroft J.A."/>
            <person name="Upcroft P."/>
            <person name="White O."/>
            <person name="Salzberg S.L."/>
            <person name="Tang P."/>
            <person name="Chiu C.-H."/>
            <person name="Lee Y.-S."/>
            <person name="Embley T.M."/>
            <person name="Coombs G.H."/>
            <person name="Mottram J.C."/>
            <person name="Tachezy J."/>
            <person name="Fraser-Liggett C.M."/>
            <person name="Johnson P.J."/>
        </authorList>
    </citation>
    <scope>NUCLEOTIDE SEQUENCE [LARGE SCALE GENOMIC DNA]</scope>
    <source>
        <strain evidence="3">G3</strain>
    </source>
</reference>
<dbReference type="RefSeq" id="XP_001325724.1">
    <property type="nucleotide sequence ID" value="XM_001325689.1"/>
</dbReference>
<gene>
    <name evidence="3" type="ORF">TVAG_343300</name>
</gene>
<evidence type="ECO:0000313" key="3">
    <source>
        <dbReference type="EMBL" id="EAY13501.1"/>
    </source>
</evidence>
<dbReference type="GO" id="GO:0005829">
    <property type="term" value="C:cytosol"/>
    <property type="evidence" value="ECO:0000318"/>
    <property type="project" value="GO_Central"/>
</dbReference>
<dbReference type="EMBL" id="DS113284">
    <property type="protein sequence ID" value="EAY13501.1"/>
    <property type="molecule type" value="Genomic_DNA"/>
</dbReference>
<dbReference type="Gene3D" id="1.25.10.10">
    <property type="entry name" value="Leucine-rich Repeat Variant"/>
    <property type="match status" value="1"/>
</dbReference>
<dbReference type="eggNOG" id="KOG0211">
    <property type="taxonomic scope" value="Eukaryota"/>
</dbReference>
<dbReference type="PANTHER" id="PTHR10648">
    <property type="entry name" value="SERINE/THREONINE-PROTEIN PHOSPHATASE PP2A 65 KDA REGULATORY SUBUNIT"/>
    <property type="match status" value="1"/>
</dbReference>
<dbReference type="FunFam" id="1.25.10.10:FF:000994">
    <property type="entry name" value="HEAT repeat family protein"/>
    <property type="match status" value="1"/>
</dbReference>
<dbReference type="InterPro" id="IPR011989">
    <property type="entry name" value="ARM-like"/>
</dbReference>
<name>A2E1D4_TRIV3</name>
<dbReference type="SUPFAM" id="SSF48371">
    <property type="entry name" value="ARM repeat"/>
    <property type="match status" value="1"/>
</dbReference>
<dbReference type="VEuPathDB" id="TrichDB:TVAGG3_0320210"/>
<proteinExistence type="predicted"/>
<dbReference type="InterPro" id="IPR021133">
    <property type="entry name" value="HEAT_type_2"/>
</dbReference>
<dbReference type="GO" id="GO:0019888">
    <property type="term" value="F:protein phosphatase regulator activity"/>
    <property type="evidence" value="ECO:0000318"/>
    <property type="project" value="GO_Central"/>
</dbReference>
<dbReference type="SMR" id="A2E1D4"/>
<feature type="repeat" description="HEAT" evidence="2">
    <location>
        <begin position="158"/>
        <end position="195"/>
    </location>
</feature>
<sequence>MDTFKTDLIKSLRNPTDANFQMAIKYIPVIVQRLGIERTISEFIPYTFDFSNYKSKEIIEFLHEFEKISLENVNSDTIGRFLIEFSQIFLLNNRVVDQVALESIQKLLFTLEPSKISNVLTDYVLWLVNNPVMYLRRLAPHLLKVLTDEISKKILLTIVPLLLPLCEDPSYLVRESIAKYLGMILDEFDGSLVPDIRNVIQKLLSSGSNSILVHIPVLLYGYVMEETHESVIEFCNSLLSSTDWRVRQELFINLDTILCSCTNSKDVLGLITKGLIDKDDDVALAAAKQFEFFINHFQISQEDIDRIFGSAMKREDPRVVIALAGSLPTLFNGIYKEFSIKIMVDLIKKNNEKITKGICDIFRGTSLPDNIVQSLMENIISIKEWRTRSEIAQILPSLISKMTPDIMCYISMLLEDDVIAVRNNMCKIMGSLVIKFGDNWVRTDLIPTLSEMMKDVDYQIRQTALVCLDEAKLLEHEDSKSILEQASKDSVSNVRLILAKIIPVKSPICQVLSNDEDPDVKDVILSRGVSNKNFVN</sequence>
<dbReference type="PANTHER" id="PTHR10648:SF4">
    <property type="entry name" value="PROTEIN PHOSPHATASE 2 (FORMERLY 2A), REGULATORY SUBUNIT A, BETA ISOFORM-RELATED"/>
    <property type="match status" value="1"/>
</dbReference>
<dbReference type="AlphaFoldDB" id="A2E1D4"/>
<dbReference type="GO" id="GO:0005634">
    <property type="term" value="C:nucleus"/>
    <property type="evidence" value="ECO:0000318"/>
    <property type="project" value="GO_Central"/>
</dbReference>
<keyword evidence="1" id="KW-0677">Repeat</keyword>
<evidence type="ECO:0000313" key="4">
    <source>
        <dbReference type="Proteomes" id="UP000001542"/>
    </source>
</evidence>
<dbReference type="GO" id="GO:0000159">
    <property type="term" value="C:protein phosphatase type 2A complex"/>
    <property type="evidence" value="ECO:0000318"/>
    <property type="project" value="GO_Central"/>
</dbReference>
<dbReference type="PROSITE" id="PS50077">
    <property type="entry name" value="HEAT_REPEAT"/>
    <property type="match status" value="1"/>
</dbReference>
<keyword evidence="4" id="KW-1185">Reference proteome</keyword>
<dbReference type="InterPro" id="IPR051023">
    <property type="entry name" value="PP2A_Regulatory_Subunit_A"/>
</dbReference>
<evidence type="ECO:0000256" key="2">
    <source>
        <dbReference type="PROSITE-ProRule" id="PRU00103"/>
    </source>
</evidence>
<dbReference type="Pfam" id="PF02985">
    <property type="entry name" value="HEAT"/>
    <property type="match status" value="1"/>
</dbReference>
<dbReference type="Proteomes" id="UP000001542">
    <property type="component" value="Unassembled WGS sequence"/>
</dbReference>
<evidence type="ECO:0000256" key="1">
    <source>
        <dbReference type="ARBA" id="ARBA00022737"/>
    </source>
</evidence>
<dbReference type="InterPro" id="IPR016024">
    <property type="entry name" value="ARM-type_fold"/>
</dbReference>
<accession>A2E1D4</accession>
<reference evidence="3" key="1">
    <citation type="submission" date="2006-10" db="EMBL/GenBank/DDBJ databases">
        <authorList>
            <person name="Amadeo P."/>
            <person name="Zhao Q."/>
            <person name="Wortman J."/>
            <person name="Fraser-Liggett C."/>
            <person name="Carlton J."/>
        </authorList>
    </citation>
    <scope>NUCLEOTIDE SEQUENCE</scope>
    <source>
        <strain evidence="3">G3</strain>
    </source>
</reference>
<dbReference type="STRING" id="5722.A2E1D4"/>
<protein>
    <submittedName>
        <fullName evidence="3">HEAT repeat family protein</fullName>
    </submittedName>
</protein>
<dbReference type="GO" id="GO:0005737">
    <property type="term" value="C:cytoplasm"/>
    <property type="evidence" value="ECO:0000318"/>
    <property type="project" value="GO_Central"/>
</dbReference>
<organism evidence="3 4">
    <name type="scientific">Trichomonas vaginalis (strain ATCC PRA-98 / G3)</name>
    <dbReference type="NCBI Taxonomy" id="412133"/>
    <lineage>
        <taxon>Eukaryota</taxon>
        <taxon>Metamonada</taxon>
        <taxon>Parabasalia</taxon>
        <taxon>Trichomonadida</taxon>
        <taxon>Trichomonadidae</taxon>
        <taxon>Trichomonas</taxon>
    </lineage>
</organism>
<dbReference type="VEuPathDB" id="TrichDB:TVAG_343300"/>
<dbReference type="KEGG" id="tva:4771469"/>
<dbReference type="InParanoid" id="A2E1D4"/>
<dbReference type="InterPro" id="IPR000357">
    <property type="entry name" value="HEAT"/>
</dbReference>